<protein>
    <recommendedName>
        <fullName evidence="2">Zinc-ribbon domain-containing protein</fullName>
    </recommendedName>
</protein>
<evidence type="ECO:0000313" key="4">
    <source>
        <dbReference type="Proteomes" id="UP000247536"/>
    </source>
</evidence>
<proteinExistence type="predicted"/>
<dbReference type="EMBL" id="QJRY01000004">
    <property type="protein sequence ID" value="PYB73362.1"/>
    <property type="molecule type" value="Genomic_DNA"/>
</dbReference>
<dbReference type="InterPro" id="IPR026870">
    <property type="entry name" value="Zinc_ribbon_dom"/>
</dbReference>
<keyword evidence="1" id="KW-0812">Transmembrane</keyword>
<evidence type="ECO:0000313" key="3">
    <source>
        <dbReference type="EMBL" id="PYB73362.1"/>
    </source>
</evidence>
<comment type="caution">
    <text evidence="3">The sequence shown here is derived from an EMBL/GenBank/DDBJ whole genome shotgun (WGS) entry which is preliminary data.</text>
</comment>
<keyword evidence="4" id="KW-1185">Reference proteome</keyword>
<sequence length="77" mass="7928">MGLIACPECNHSISDKAVSCPQCGYPMRVANGRGTWPSVLSGVATTYLSTNAVVLIVLGAILFIAFAAIMVAVVLSS</sequence>
<keyword evidence="1" id="KW-0472">Membrane</keyword>
<feature type="domain" description="Zinc-ribbon" evidence="2">
    <location>
        <begin position="6"/>
        <end position="27"/>
    </location>
</feature>
<dbReference type="Proteomes" id="UP000247536">
    <property type="component" value="Unassembled WGS sequence"/>
</dbReference>
<dbReference type="Pfam" id="PF13240">
    <property type="entry name" value="Zn_Ribbon_1"/>
    <property type="match status" value="1"/>
</dbReference>
<evidence type="ECO:0000259" key="2">
    <source>
        <dbReference type="Pfam" id="PF13240"/>
    </source>
</evidence>
<dbReference type="RefSeq" id="WP_110792112.1">
    <property type="nucleotide sequence ID" value="NZ_QJRY01000004.1"/>
</dbReference>
<accession>A0ABX5NTF0</accession>
<gene>
    <name evidence="3" type="ORF">DMY87_13800</name>
</gene>
<name>A0ABX5NTF0_9HYPH</name>
<evidence type="ECO:0000256" key="1">
    <source>
        <dbReference type="SAM" id="Phobius"/>
    </source>
</evidence>
<keyword evidence="1" id="KW-1133">Transmembrane helix</keyword>
<feature type="transmembrane region" description="Helical" evidence="1">
    <location>
        <begin position="52"/>
        <end position="75"/>
    </location>
</feature>
<organism evidence="3 4">
    <name type="scientific">Rhizobium wuzhouense</name>
    <dbReference type="NCBI Taxonomy" id="1986026"/>
    <lineage>
        <taxon>Bacteria</taxon>
        <taxon>Pseudomonadati</taxon>
        <taxon>Pseudomonadota</taxon>
        <taxon>Alphaproteobacteria</taxon>
        <taxon>Hyphomicrobiales</taxon>
        <taxon>Rhizobiaceae</taxon>
        <taxon>Rhizobium/Agrobacterium group</taxon>
        <taxon>Rhizobium</taxon>
    </lineage>
</organism>
<reference evidence="3 4" key="1">
    <citation type="submission" date="2018-06" db="EMBL/GenBank/DDBJ databases">
        <title>Rhizobium wuzhouense sp. nov., isolated from roots of Oryza officinalis.</title>
        <authorList>
            <person name="Yuan T."/>
        </authorList>
    </citation>
    <scope>NUCLEOTIDE SEQUENCE [LARGE SCALE GENOMIC DNA]</scope>
    <source>
        <strain evidence="3 4">W44</strain>
    </source>
</reference>